<name>J9A880_WUCBA</name>
<dbReference type="Proteomes" id="UP000004810">
    <property type="component" value="Unassembled WGS sequence"/>
</dbReference>
<dbReference type="AlphaFoldDB" id="J9A880"/>
<organism evidence="1 2">
    <name type="scientific">Wuchereria bancrofti</name>
    <dbReference type="NCBI Taxonomy" id="6293"/>
    <lineage>
        <taxon>Eukaryota</taxon>
        <taxon>Metazoa</taxon>
        <taxon>Ecdysozoa</taxon>
        <taxon>Nematoda</taxon>
        <taxon>Chromadorea</taxon>
        <taxon>Rhabditida</taxon>
        <taxon>Spirurina</taxon>
        <taxon>Spiruromorpha</taxon>
        <taxon>Filarioidea</taxon>
        <taxon>Onchocercidae</taxon>
        <taxon>Wuchereria</taxon>
    </lineage>
</organism>
<reference evidence="2" key="1">
    <citation type="submission" date="2012-08" db="EMBL/GenBank/DDBJ databases">
        <title>The Genome Sequence of Wuchereria bancrofti.</title>
        <authorList>
            <person name="Nutman T.B."/>
            <person name="Fink D.L."/>
            <person name="Russ C."/>
            <person name="Young S."/>
            <person name="Zeng Q."/>
            <person name="Koehrsen M."/>
            <person name="Alvarado L."/>
            <person name="Berlin A."/>
            <person name="Chapman S.B."/>
            <person name="Chen Z."/>
            <person name="Freedman E."/>
            <person name="Gellesch M."/>
            <person name="Goldberg J."/>
            <person name="Griggs A."/>
            <person name="Gujja S."/>
            <person name="Heilman E.R."/>
            <person name="Heiman D."/>
            <person name="Hepburn T."/>
            <person name="Howarth C."/>
            <person name="Jen D."/>
            <person name="Larson L."/>
            <person name="Lewis B."/>
            <person name="Mehta T."/>
            <person name="Park D."/>
            <person name="Pearson M."/>
            <person name="Roberts A."/>
            <person name="Saif S."/>
            <person name="Shea T."/>
            <person name="Shenoy N."/>
            <person name="Sisk P."/>
            <person name="Stolte C."/>
            <person name="Sykes S."/>
            <person name="Walk T."/>
            <person name="White J."/>
            <person name="Yandava C."/>
            <person name="Haas B."/>
            <person name="Henn M.R."/>
            <person name="Nusbaum C."/>
            <person name="Birren B."/>
        </authorList>
    </citation>
    <scope>NUCLEOTIDE SEQUENCE [LARGE SCALE GENOMIC DNA]</scope>
    <source>
        <strain evidence="2">NA</strain>
    </source>
</reference>
<evidence type="ECO:0000313" key="1">
    <source>
        <dbReference type="EMBL" id="EJW70115.1"/>
    </source>
</evidence>
<evidence type="ECO:0000313" key="2">
    <source>
        <dbReference type="Proteomes" id="UP000004810"/>
    </source>
</evidence>
<comment type="caution">
    <text evidence="1">The sequence shown here is derived from an EMBL/GenBank/DDBJ whole genome shotgun (WGS) entry which is preliminary data.</text>
</comment>
<protein>
    <submittedName>
        <fullName evidence="1">Uncharacterized protein</fullName>
    </submittedName>
</protein>
<gene>
    <name evidence="1" type="ORF">WUBG_18980</name>
</gene>
<sequence length="75" mass="8589">DYMAKIDSNKALELNSHESIIGYEFGDFIRDIETNSAPSPIPADVLTHNHDIRIYLRGDKFNLLILTDQMIKLIN</sequence>
<feature type="non-terminal residue" evidence="1">
    <location>
        <position position="1"/>
    </location>
</feature>
<accession>J9A880</accession>
<proteinExistence type="predicted"/>
<dbReference type="EMBL" id="ADBV01023487">
    <property type="protein sequence ID" value="EJW70115.1"/>
    <property type="molecule type" value="Genomic_DNA"/>
</dbReference>